<feature type="domain" description="HTH araC/xylS-type" evidence="3">
    <location>
        <begin position="290"/>
        <end position="391"/>
    </location>
</feature>
<dbReference type="PANTHER" id="PTHR43280">
    <property type="entry name" value="ARAC-FAMILY TRANSCRIPTIONAL REGULATOR"/>
    <property type="match status" value="1"/>
</dbReference>
<dbReference type="STRING" id="29534.SAMN05444366_0602"/>
<feature type="transmembrane region" description="Helical" evidence="2">
    <location>
        <begin position="34"/>
        <end position="53"/>
    </location>
</feature>
<protein>
    <submittedName>
        <fullName evidence="4">AraC-type DNA-binding protein</fullName>
    </submittedName>
</protein>
<dbReference type="SMART" id="SM00342">
    <property type="entry name" value="HTH_ARAC"/>
    <property type="match status" value="1"/>
</dbReference>
<dbReference type="GO" id="GO:0003700">
    <property type="term" value="F:DNA-binding transcription factor activity"/>
    <property type="evidence" value="ECO:0007669"/>
    <property type="project" value="InterPro"/>
</dbReference>
<evidence type="ECO:0000256" key="1">
    <source>
        <dbReference type="ARBA" id="ARBA00023125"/>
    </source>
</evidence>
<dbReference type="InterPro" id="IPR018060">
    <property type="entry name" value="HTH_AraC"/>
</dbReference>
<dbReference type="Gene3D" id="1.10.10.60">
    <property type="entry name" value="Homeodomain-like"/>
    <property type="match status" value="2"/>
</dbReference>
<keyword evidence="1 4" id="KW-0238">DNA-binding</keyword>
<dbReference type="PROSITE" id="PS01124">
    <property type="entry name" value="HTH_ARAC_FAMILY_2"/>
    <property type="match status" value="1"/>
</dbReference>
<dbReference type="RefSeq" id="WP_072970144.1">
    <property type="nucleotide sequence ID" value="NZ_FRBY01000001.1"/>
</dbReference>
<feature type="transmembrane region" description="Helical" evidence="2">
    <location>
        <begin position="97"/>
        <end position="117"/>
    </location>
</feature>
<dbReference type="EMBL" id="FRBY01000001">
    <property type="protein sequence ID" value="SHL40033.1"/>
    <property type="molecule type" value="Genomic_DNA"/>
</dbReference>
<dbReference type="GO" id="GO:0043565">
    <property type="term" value="F:sequence-specific DNA binding"/>
    <property type="evidence" value="ECO:0007669"/>
    <property type="project" value="InterPro"/>
</dbReference>
<feature type="transmembrane region" description="Helical" evidence="2">
    <location>
        <begin position="6"/>
        <end position="27"/>
    </location>
</feature>
<proteinExistence type="predicted"/>
<dbReference type="AlphaFoldDB" id="A0A1M7ABC0"/>
<name>A0A1M7ABC0_9FLAO</name>
<evidence type="ECO:0000259" key="3">
    <source>
        <dbReference type="PROSITE" id="PS01124"/>
    </source>
</evidence>
<feature type="transmembrane region" description="Helical" evidence="2">
    <location>
        <begin position="180"/>
        <end position="199"/>
    </location>
</feature>
<dbReference type="OrthoDB" id="6283866at2"/>
<accession>A0A1M7ABC0</accession>
<evidence type="ECO:0000256" key="2">
    <source>
        <dbReference type="SAM" id="Phobius"/>
    </source>
</evidence>
<dbReference type="Pfam" id="PF12833">
    <property type="entry name" value="HTH_18"/>
    <property type="match status" value="1"/>
</dbReference>
<feature type="transmembrane region" description="Helical" evidence="2">
    <location>
        <begin position="65"/>
        <end position="85"/>
    </location>
</feature>
<organism evidence="4 5">
    <name type="scientific">Flavobacterium saccharophilum</name>
    <dbReference type="NCBI Taxonomy" id="29534"/>
    <lineage>
        <taxon>Bacteria</taxon>
        <taxon>Pseudomonadati</taxon>
        <taxon>Bacteroidota</taxon>
        <taxon>Flavobacteriia</taxon>
        <taxon>Flavobacteriales</taxon>
        <taxon>Flavobacteriaceae</taxon>
        <taxon>Flavobacterium</taxon>
    </lineage>
</organism>
<gene>
    <name evidence="4" type="ORF">SAMN05444366_0602</name>
</gene>
<keyword evidence="5" id="KW-1185">Reference proteome</keyword>
<dbReference type="Proteomes" id="UP000184121">
    <property type="component" value="Unassembled WGS sequence"/>
</dbReference>
<evidence type="ECO:0000313" key="5">
    <source>
        <dbReference type="Proteomes" id="UP000184121"/>
    </source>
</evidence>
<feature type="transmembrane region" description="Helical" evidence="2">
    <location>
        <begin position="137"/>
        <end position="159"/>
    </location>
</feature>
<keyword evidence="2" id="KW-0472">Membrane</keyword>
<keyword evidence="2" id="KW-0812">Transmembrane</keyword>
<keyword evidence="2" id="KW-1133">Transmembrane helix</keyword>
<dbReference type="PANTHER" id="PTHR43280:SF29">
    <property type="entry name" value="ARAC-FAMILY TRANSCRIPTIONAL REGULATOR"/>
    <property type="match status" value="1"/>
</dbReference>
<reference evidence="5" key="1">
    <citation type="submission" date="2016-11" db="EMBL/GenBank/DDBJ databases">
        <authorList>
            <person name="Varghese N."/>
            <person name="Submissions S."/>
        </authorList>
    </citation>
    <scope>NUCLEOTIDE SEQUENCE [LARGE SCALE GENOMIC DNA]</scope>
    <source>
        <strain evidence="5">DSM 1811</strain>
    </source>
</reference>
<feature type="transmembrane region" description="Helical" evidence="2">
    <location>
        <begin position="205"/>
        <end position="226"/>
    </location>
</feature>
<evidence type="ECO:0000313" key="4">
    <source>
        <dbReference type="EMBL" id="SHL40033.1"/>
    </source>
</evidence>
<sequence>MLDIVLSLFFFVATIVGFATSFMVLFSKKNYSKSFFLGLFLFSLAVVSIYNFYLSANSFKTFPDLFMITKSFMFLVAPSAFLYVRSVLFSDRIFRKYDWMHFLPFIFYFSLTLIVWVDSYFDLPIINNLAVRIESPFSMLSLTIWLMYAFCQTMMILNYDLKKFKVQHFNRIKVLSWIRLYNLMILFLFSTLFVHYFLVNRVDSIDFSCYILISSVLVFTVGWLYFKPQIFYDANEIEEVNTSNEVNENFDFDQPENHLVIIKTNETKNSLPVVKELTTEKKQQYLAQLENIFATKELFLKKDLVIRDIAEETGISVHHLSNLINSEFNLHFQDYVNLKRIEYFKEKINDPDWKDLSLEGMAWGSGFKSRTTCFRAFLKHTGKSPSEYFKIIRINPEKTTTYYLKQSSN</sequence>